<protein>
    <submittedName>
        <fullName evidence="2">DUF4442 domain-containing protein</fullName>
    </submittedName>
</protein>
<evidence type="ECO:0000256" key="1">
    <source>
        <dbReference type="SAM" id="Phobius"/>
    </source>
</evidence>
<keyword evidence="3" id="KW-1185">Reference proteome</keyword>
<keyword evidence="1" id="KW-1133">Transmembrane helix</keyword>
<organism evidence="2 3">
    <name type="scientific">Veronia nyctiphanis</name>
    <dbReference type="NCBI Taxonomy" id="1278244"/>
    <lineage>
        <taxon>Bacteria</taxon>
        <taxon>Pseudomonadati</taxon>
        <taxon>Pseudomonadota</taxon>
        <taxon>Gammaproteobacteria</taxon>
        <taxon>Vibrionales</taxon>
        <taxon>Vibrionaceae</taxon>
        <taxon>Veronia</taxon>
    </lineage>
</organism>
<keyword evidence="1" id="KW-0812">Transmembrane</keyword>
<dbReference type="EMBL" id="PEIB01000002">
    <property type="protein sequence ID" value="RXJ74664.1"/>
    <property type="molecule type" value="Genomic_DNA"/>
</dbReference>
<accession>A0A4Q0YWL5</accession>
<sequence>MWLENLKLKIFSLAKIPMISYCKSKLIYIDEQKVQIMLPLTRRTKNHHNSMYMGALAVGADIAGGYLAYYKTRKENKKVSLAFKSMKGEFLKRPEADVVFTCDQGDVIDNMLEETFRTGQRINKDVEIVATCPTLHGDEPMAVIHLTLSLKAIKK</sequence>
<dbReference type="Proteomes" id="UP000290287">
    <property type="component" value="Unassembled WGS sequence"/>
</dbReference>
<feature type="transmembrane region" description="Helical" evidence="1">
    <location>
        <begin position="51"/>
        <end position="70"/>
    </location>
</feature>
<proteinExistence type="predicted"/>
<name>A0A4Q0YWL5_9GAMM</name>
<keyword evidence="1" id="KW-0472">Membrane</keyword>
<gene>
    <name evidence="2" type="ORF">CS022_02565</name>
</gene>
<evidence type="ECO:0000313" key="2">
    <source>
        <dbReference type="EMBL" id="RXJ74664.1"/>
    </source>
</evidence>
<reference evidence="2 3" key="1">
    <citation type="submission" date="2017-10" db="EMBL/GenBank/DDBJ databases">
        <title>Nyctiphanis sp. nov., isolated from the stomach of the euphausiid Nyctiphanes simplex (Hansen, 1911) in the Gulf of California.</title>
        <authorList>
            <person name="Gomez-Gil B."/>
            <person name="Aguilar-Mendez M."/>
            <person name="Lopez-Cortes A."/>
            <person name="Gomez-Gutierrez J."/>
            <person name="Roque A."/>
            <person name="Lang E."/>
            <person name="Gonzalez-Castillo A."/>
        </authorList>
    </citation>
    <scope>NUCLEOTIDE SEQUENCE [LARGE SCALE GENOMIC DNA]</scope>
    <source>
        <strain evidence="2 3">CAIM 600</strain>
    </source>
</reference>
<dbReference type="InterPro" id="IPR029069">
    <property type="entry name" value="HotDog_dom_sf"/>
</dbReference>
<dbReference type="SUPFAM" id="SSF54637">
    <property type="entry name" value="Thioesterase/thiol ester dehydrase-isomerase"/>
    <property type="match status" value="1"/>
</dbReference>
<dbReference type="RefSeq" id="WP_129121133.1">
    <property type="nucleotide sequence ID" value="NZ_PEIB01000002.1"/>
</dbReference>
<dbReference type="OrthoDB" id="9813017at2"/>
<comment type="caution">
    <text evidence="2">The sequence shown here is derived from an EMBL/GenBank/DDBJ whole genome shotgun (WGS) entry which is preliminary data.</text>
</comment>
<dbReference type="Gene3D" id="3.10.129.10">
    <property type="entry name" value="Hotdog Thioesterase"/>
    <property type="match status" value="1"/>
</dbReference>
<dbReference type="AlphaFoldDB" id="A0A4Q0YWL5"/>
<evidence type="ECO:0000313" key="3">
    <source>
        <dbReference type="Proteomes" id="UP000290287"/>
    </source>
</evidence>